<gene>
    <name evidence="1" type="ORF">DPMN_182392</name>
</gene>
<keyword evidence="2" id="KW-1185">Reference proteome</keyword>
<dbReference type="EMBL" id="JAIWYP010000010">
    <property type="protein sequence ID" value="KAH3747956.1"/>
    <property type="molecule type" value="Genomic_DNA"/>
</dbReference>
<organism evidence="1 2">
    <name type="scientific">Dreissena polymorpha</name>
    <name type="common">Zebra mussel</name>
    <name type="synonym">Mytilus polymorpha</name>
    <dbReference type="NCBI Taxonomy" id="45954"/>
    <lineage>
        <taxon>Eukaryota</taxon>
        <taxon>Metazoa</taxon>
        <taxon>Spiralia</taxon>
        <taxon>Lophotrochozoa</taxon>
        <taxon>Mollusca</taxon>
        <taxon>Bivalvia</taxon>
        <taxon>Autobranchia</taxon>
        <taxon>Heteroconchia</taxon>
        <taxon>Euheterodonta</taxon>
        <taxon>Imparidentia</taxon>
        <taxon>Neoheterodontei</taxon>
        <taxon>Myida</taxon>
        <taxon>Dreissenoidea</taxon>
        <taxon>Dreissenidae</taxon>
        <taxon>Dreissena</taxon>
    </lineage>
</organism>
<accession>A0A9D4I2J6</accession>
<reference evidence="1" key="1">
    <citation type="journal article" date="2019" name="bioRxiv">
        <title>The Genome of the Zebra Mussel, Dreissena polymorpha: A Resource for Invasive Species Research.</title>
        <authorList>
            <person name="McCartney M.A."/>
            <person name="Auch B."/>
            <person name="Kono T."/>
            <person name="Mallez S."/>
            <person name="Zhang Y."/>
            <person name="Obille A."/>
            <person name="Becker A."/>
            <person name="Abrahante J.E."/>
            <person name="Garbe J."/>
            <person name="Badalamenti J.P."/>
            <person name="Herman A."/>
            <person name="Mangelson H."/>
            <person name="Liachko I."/>
            <person name="Sullivan S."/>
            <person name="Sone E.D."/>
            <person name="Koren S."/>
            <person name="Silverstein K.A.T."/>
            <person name="Beckman K.B."/>
            <person name="Gohl D.M."/>
        </authorList>
    </citation>
    <scope>NUCLEOTIDE SEQUENCE</scope>
    <source>
        <strain evidence="1">Duluth1</strain>
        <tissue evidence="1">Whole animal</tissue>
    </source>
</reference>
<name>A0A9D4I2J6_DREPO</name>
<dbReference type="Proteomes" id="UP000828390">
    <property type="component" value="Unassembled WGS sequence"/>
</dbReference>
<evidence type="ECO:0000313" key="2">
    <source>
        <dbReference type="Proteomes" id="UP000828390"/>
    </source>
</evidence>
<evidence type="ECO:0000313" key="1">
    <source>
        <dbReference type="EMBL" id="KAH3747956.1"/>
    </source>
</evidence>
<comment type="caution">
    <text evidence="1">The sequence shown here is derived from an EMBL/GenBank/DDBJ whole genome shotgun (WGS) entry which is preliminary data.</text>
</comment>
<proteinExistence type="predicted"/>
<protein>
    <submittedName>
        <fullName evidence="1">Uncharacterized protein</fullName>
    </submittedName>
</protein>
<sequence>MSLDKTLQSYVTNQTGHSIKTLNNEKYKADESPVEYSYQTESEGILLNLHIMDMLFMFVPVIKELIYETLRKAEAEAISKLWLVGDFAQSRYVREALEVEFSSLIYMFYPLDCENAILKGPLIMGKEDAFVAL</sequence>
<dbReference type="AlphaFoldDB" id="A0A9D4I2J6"/>
<reference evidence="1" key="2">
    <citation type="submission" date="2020-11" db="EMBL/GenBank/DDBJ databases">
        <authorList>
            <person name="McCartney M.A."/>
            <person name="Auch B."/>
            <person name="Kono T."/>
            <person name="Mallez S."/>
            <person name="Becker A."/>
            <person name="Gohl D.M."/>
            <person name="Silverstein K.A.T."/>
            <person name="Koren S."/>
            <person name="Bechman K.B."/>
            <person name="Herman A."/>
            <person name="Abrahante J.E."/>
            <person name="Garbe J."/>
        </authorList>
    </citation>
    <scope>NUCLEOTIDE SEQUENCE</scope>
    <source>
        <strain evidence="1">Duluth1</strain>
        <tissue evidence="1">Whole animal</tissue>
    </source>
</reference>